<keyword evidence="2" id="KW-0004">4Fe-4S</keyword>
<dbReference type="InterPro" id="IPR058240">
    <property type="entry name" value="rSAM_sf"/>
</dbReference>
<accession>A0A348HGB6</accession>
<dbReference type="SFLD" id="SFLDF00301">
    <property type="entry name" value="2-iminoacetate_synthase_(ThiH)"/>
    <property type="match status" value="1"/>
</dbReference>
<dbReference type="PANTHER" id="PTHR43583:SF1">
    <property type="entry name" value="2-IMINOACETATE SYNTHASE"/>
    <property type="match status" value="1"/>
</dbReference>
<sequence>MSRSFFGELHQLDWQDITLRINAMTAADVQRALTTPSPDAHDLMALISPAADGFLEQMAQRAQALSRQRFGSTIGMYVPLYLSNMCANNCSYCGFSSHNRITRKILSGEEIERECEAIKALGFDQVVIVTGEHPKKVGMAYFREHLPRIRRHFSHLMMEVQPMRIEDYTELRTLGVDTVLVYQETYHPALYDQHHLSGFKTDFQWRLETPDRLGLAGMSKIGLGALLGLSADWRTDCFMMTEHLRYLRERYWQSRFSISFPRLRPCEGGITPAALVTERHLVQLICAYRIAFPDVELSLSTRESARFRDHVAPLGITSISAFSQTQPGGYANTHDHHLEQFTPDDHRTPEQVAEALRQSGLQPVWKDWDAGFGRQAPSIRSSSDSSDTLSEHPHPVRHTRPATHEEQQA</sequence>
<name>A0A348HGB6_9GAMM</name>
<dbReference type="SFLD" id="SFLDS00029">
    <property type="entry name" value="Radical_SAM"/>
    <property type="match status" value="1"/>
</dbReference>
<dbReference type="CDD" id="cd01335">
    <property type="entry name" value="Radical_SAM"/>
    <property type="match status" value="1"/>
</dbReference>
<keyword evidence="4" id="KW-0479">Metal-binding</keyword>
<dbReference type="NCBIfam" id="TIGR02351">
    <property type="entry name" value="thiH"/>
    <property type="match status" value="1"/>
</dbReference>
<dbReference type="EMBL" id="AP018933">
    <property type="protein sequence ID" value="BBG30668.1"/>
    <property type="molecule type" value="Genomic_DNA"/>
</dbReference>
<dbReference type="InterPro" id="IPR012726">
    <property type="entry name" value="ThiH"/>
</dbReference>
<dbReference type="RefSeq" id="WP_084261796.1">
    <property type="nucleotide sequence ID" value="NZ_AP018933.1"/>
</dbReference>
<keyword evidence="6" id="KW-0411">Iron-sulfur</keyword>
<evidence type="ECO:0000256" key="1">
    <source>
        <dbReference type="ARBA" id="ARBA00001966"/>
    </source>
</evidence>
<keyword evidence="5" id="KW-0408">Iron</keyword>
<evidence type="ECO:0000256" key="5">
    <source>
        <dbReference type="ARBA" id="ARBA00023004"/>
    </source>
</evidence>
<dbReference type="GO" id="GO:0005506">
    <property type="term" value="F:iron ion binding"/>
    <property type="evidence" value="ECO:0007669"/>
    <property type="project" value="InterPro"/>
</dbReference>
<evidence type="ECO:0000256" key="7">
    <source>
        <dbReference type="SAM" id="MobiDB-lite"/>
    </source>
</evidence>
<reference evidence="9 10" key="1">
    <citation type="submission" date="2018-09" db="EMBL/GenBank/DDBJ databases">
        <title>Zymobacter palmae IAM14233 (=T109) whole genome analysis.</title>
        <authorList>
            <person name="Yanase H."/>
        </authorList>
    </citation>
    <scope>NUCLEOTIDE SEQUENCE [LARGE SCALE GENOMIC DNA]</scope>
    <source>
        <strain evidence="9 10">IAM14233</strain>
    </source>
</reference>
<evidence type="ECO:0000256" key="2">
    <source>
        <dbReference type="ARBA" id="ARBA00022485"/>
    </source>
</evidence>
<protein>
    <submittedName>
        <fullName evidence="9">Thiamine biosynthesis enzyme ThiH</fullName>
    </submittedName>
</protein>
<feature type="domain" description="Radical SAM core" evidence="8">
    <location>
        <begin position="72"/>
        <end position="293"/>
    </location>
</feature>
<dbReference type="KEGG" id="zpl:ZBT109_1922"/>
<dbReference type="SFLD" id="SFLDG01060">
    <property type="entry name" value="BATS_domain_containing"/>
    <property type="match status" value="1"/>
</dbReference>
<dbReference type="GO" id="GO:0051539">
    <property type="term" value="F:4 iron, 4 sulfur cluster binding"/>
    <property type="evidence" value="ECO:0007669"/>
    <property type="project" value="UniProtKB-KW"/>
</dbReference>
<proteinExistence type="predicted"/>
<dbReference type="Pfam" id="PF04055">
    <property type="entry name" value="Radical_SAM"/>
    <property type="match status" value="1"/>
</dbReference>
<dbReference type="Proteomes" id="UP000267342">
    <property type="component" value="Chromosome"/>
</dbReference>
<dbReference type="AlphaFoldDB" id="A0A348HGB6"/>
<organism evidence="9 10">
    <name type="scientific">Zymobacter palmae</name>
    <dbReference type="NCBI Taxonomy" id="33074"/>
    <lineage>
        <taxon>Bacteria</taxon>
        <taxon>Pseudomonadati</taxon>
        <taxon>Pseudomonadota</taxon>
        <taxon>Gammaproteobacteria</taxon>
        <taxon>Oceanospirillales</taxon>
        <taxon>Halomonadaceae</taxon>
        <taxon>Zymobacter group</taxon>
        <taxon>Zymobacter</taxon>
    </lineage>
</organism>
<evidence type="ECO:0000256" key="3">
    <source>
        <dbReference type="ARBA" id="ARBA00022691"/>
    </source>
</evidence>
<evidence type="ECO:0000259" key="8">
    <source>
        <dbReference type="PROSITE" id="PS51918"/>
    </source>
</evidence>
<dbReference type="STRING" id="1123510.GCA_000620025_02047"/>
<dbReference type="InterPro" id="IPR034428">
    <property type="entry name" value="ThiH/NoCL/HydG-like"/>
</dbReference>
<gene>
    <name evidence="9" type="ORF">ZBT109_1922</name>
</gene>
<dbReference type="SFLD" id="SFLDG01081">
    <property type="entry name" value="cleavage_of_the_Ca-Cb_bond_in"/>
    <property type="match status" value="1"/>
</dbReference>
<dbReference type="Gene3D" id="3.20.20.70">
    <property type="entry name" value="Aldolase class I"/>
    <property type="match status" value="1"/>
</dbReference>
<dbReference type="InterPro" id="IPR007197">
    <property type="entry name" value="rSAM"/>
</dbReference>
<dbReference type="PANTHER" id="PTHR43583">
    <property type="entry name" value="2-IMINOACETATE SYNTHASE"/>
    <property type="match status" value="1"/>
</dbReference>
<dbReference type="Pfam" id="PF06968">
    <property type="entry name" value="BATS"/>
    <property type="match status" value="1"/>
</dbReference>
<keyword evidence="3" id="KW-0949">S-adenosyl-L-methionine</keyword>
<dbReference type="InterPro" id="IPR010722">
    <property type="entry name" value="BATS_dom"/>
</dbReference>
<dbReference type="GO" id="GO:0009228">
    <property type="term" value="P:thiamine biosynthetic process"/>
    <property type="evidence" value="ECO:0007669"/>
    <property type="project" value="InterPro"/>
</dbReference>
<dbReference type="InterPro" id="IPR013785">
    <property type="entry name" value="Aldolase_TIM"/>
</dbReference>
<keyword evidence="10" id="KW-1185">Reference proteome</keyword>
<feature type="region of interest" description="Disordered" evidence="7">
    <location>
        <begin position="372"/>
        <end position="409"/>
    </location>
</feature>
<dbReference type="PROSITE" id="PS51918">
    <property type="entry name" value="RADICAL_SAM"/>
    <property type="match status" value="1"/>
</dbReference>
<evidence type="ECO:0000313" key="9">
    <source>
        <dbReference type="EMBL" id="BBG30668.1"/>
    </source>
</evidence>
<dbReference type="SUPFAM" id="SSF102114">
    <property type="entry name" value="Radical SAM enzymes"/>
    <property type="match status" value="1"/>
</dbReference>
<comment type="cofactor">
    <cofactor evidence="1">
        <name>[4Fe-4S] cluster</name>
        <dbReference type="ChEBI" id="CHEBI:49883"/>
    </cofactor>
</comment>
<evidence type="ECO:0000313" key="10">
    <source>
        <dbReference type="Proteomes" id="UP000267342"/>
    </source>
</evidence>
<evidence type="ECO:0000256" key="4">
    <source>
        <dbReference type="ARBA" id="ARBA00022723"/>
    </source>
</evidence>
<dbReference type="SMART" id="SM00876">
    <property type="entry name" value="BATS"/>
    <property type="match status" value="1"/>
</dbReference>
<dbReference type="GO" id="GO:0003824">
    <property type="term" value="F:catalytic activity"/>
    <property type="evidence" value="ECO:0007669"/>
    <property type="project" value="InterPro"/>
</dbReference>
<dbReference type="OrthoDB" id="9801120at2"/>
<evidence type="ECO:0000256" key="6">
    <source>
        <dbReference type="ARBA" id="ARBA00023014"/>
    </source>
</evidence>